<evidence type="ECO:0000313" key="3">
    <source>
        <dbReference type="Proteomes" id="UP001259832"/>
    </source>
</evidence>
<dbReference type="EMBL" id="JASMQC010000008">
    <property type="protein sequence ID" value="KAK1942915.1"/>
    <property type="molecule type" value="Genomic_DNA"/>
</dbReference>
<evidence type="ECO:0000313" key="2">
    <source>
        <dbReference type="EMBL" id="KAK1942915.1"/>
    </source>
</evidence>
<sequence>MAKRALDASPADAKRVRTSLEQEGSKSTAGDDSVFERIKDVLLPAKVKALPHVMSLIARLAMTPEEALKEELATHELDWMKKIISNFDCNLTQTVVQTAATNQEDVIRLVLFGFLIHAHTARGELQDNTQTLVEKAILTAAHNGHLRIVKTLLYTIVAFWIYPFSTIREVIDEAAANGQLTVVKYMAQHAVSLRCDTKYSFWPPVDTLSKAILGGHTDVAEFLVNESRILWNLKNAYATAVEQGQTALARRICEVYPEQVRGRSLFLDLASWGHLEAVKYLYKNGCDDSGLVGKAFAAAAGDAQRDVVKFLVGTGRVNSEAFDKAFKRACYGFKTIDTMTFLYNLKRASPQGINRGFESSNDVAVMKLFYEKEKISDKAIATAFTNALDLRLIGDSSVIRYLSKKPGISSKLIGKAFVSAALRLNTDAVNFLKDNERLSSKAMGQAFVEAVKLHKVDMMKLLSDEYRTPGEALVQALMKSAHRRRIDLVKDIVKLLLARENTPRNFMHEAFVASARHGQMSILEIVHQSQVVADLPLKDALDVAGGNGKIEDFIRKLVHDQVLVERLQMS</sequence>
<dbReference type="SUPFAM" id="SSF48403">
    <property type="entry name" value="Ankyrin repeat"/>
    <property type="match status" value="1"/>
</dbReference>
<dbReference type="Proteomes" id="UP001259832">
    <property type="component" value="Unassembled WGS sequence"/>
</dbReference>
<accession>A0AAD9GQW9</accession>
<gene>
    <name evidence="2" type="ORF">P3T76_005552</name>
</gene>
<organism evidence="2 3">
    <name type="scientific">Phytophthora citrophthora</name>
    <dbReference type="NCBI Taxonomy" id="4793"/>
    <lineage>
        <taxon>Eukaryota</taxon>
        <taxon>Sar</taxon>
        <taxon>Stramenopiles</taxon>
        <taxon>Oomycota</taxon>
        <taxon>Peronosporomycetes</taxon>
        <taxon>Peronosporales</taxon>
        <taxon>Peronosporaceae</taxon>
        <taxon>Phytophthora</taxon>
    </lineage>
</organism>
<reference evidence="2" key="1">
    <citation type="submission" date="2023-08" db="EMBL/GenBank/DDBJ databases">
        <title>Reference Genome Resource for the Citrus Pathogen Phytophthora citrophthora.</title>
        <authorList>
            <person name="Moller H."/>
            <person name="Coetzee B."/>
            <person name="Rose L.J."/>
            <person name="Van Niekerk J.M."/>
        </authorList>
    </citation>
    <scope>NUCLEOTIDE SEQUENCE</scope>
    <source>
        <strain evidence="2">STE-U-9442</strain>
    </source>
</reference>
<feature type="region of interest" description="Disordered" evidence="1">
    <location>
        <begin position="1"/>
        <end position="29"/>
    </location>
</feature>
<keyword evidence="3" id="KW-1185">Reference proteome</keyword>
<comment type="caution">
    <text evidence="2">The sequence shown here is derived from an EMBL/GenBank/DDBJ whole genome shotgun (WGS) entry which is preliminary data.</text>
</comment>
<dbReference type="PANTHER" id="PTHR46586">
    <property type="entry name" value="ANKYRIN REPEAT-CONTAINING PROTEIN"/>
    <property type="match status" value="1"/>
</dbReference>
<dbReference type="InterPro" id="IPR052050">
    <property type="entry name" value="SecEffector_AnkRepeat"/>
</dbReference>
<dbReference type="PANTHER" id="PTHR46586:SF3">
    <property type="entry name" value="ANKYRIN REPEAT-CONTAINING PROTEIN"/>
    <property type="match status" value="1"/>
</dbReference>
<dbReference type="AlphaFoldDB" id="A0AAD9GQW9"/>
<protein>
    <submittedName>
        <fullName evidence="2">Ankyrin repeat protein</fullName>
    </submittedName>
</protein>
<evidence type="ECO:0000256" key="1">
    <source>
        <dbReference type="SAM" id="MobiDB-lite"/>
    </source>
</evidence>
<feature type="compositionally biased region" description="Basic and acidic residues" evidence="1">
    <location>
        <begin position="1"/>
        <end position="24"/>
    </location>
</feature>
<dbReference type="Gene3D" id="1.25.40.20">
    <property type="entry name" value="Ankyrin repeat-containing domain"/>
    <property type="match status" value="1"/>
</dbReference>
<dbReference type="InterPro" id="IPR036770">
    <property type="entry name" value="Ankyrin_rpt-contain_sf"/>
</dbReference>
<name>A0AAD9GQW9_9STRA</name>
<proteinExistence type="predicted"/>